<evidence type="ECO:0000313" key="1">
    <source>
        <dbReference type="EMBL" id="MBB6411836.1"/>
    </source>
</evidence>
<sequence length="61" mass="6869">MINSRFSLPISMRNSAADPAFAISLDETIDPPCLLIILTPWGQWHLIPKTQLRMAAAIQRH</sequence>
<dbReference type="RefSeq" id="WP_184874886.1">
    <property type="nucleotide sequence ID" value="NZ_JACHEF010000004.1"/>
</dbReference>
<gene>
    <name evidence="1" type="ORF">HNQ71_004524</name>
</gene>
<protein>
    <submittedName>
        <fullName evidence="1">Uncharacterized protein</fullName>
    </submittedName>
</protein>
<dbReference type="AlphaFoldDB" id="A0A841P9K9"/>
<organism evidence="1 2">
    <name type="scientific">Mesorhizobium sangaii</name>
    <dbReference type="NCBI Taxonomy" id="505389"/>
    <lineage>
        <taxon>Bacteria</taxon>
        <taxon>Pseudomonadati</taxon>
        <taxon>Pseudomonadota</taxon>
        <taxon>Alphaproteobacteria</taxon>
        <taxon>Hyphomicrobiales</taxon>
        <taxon>Phyllobacteriaceae</taxon>
        <taxon>Mesorhizobium</taxon>
    </lineage>
</organism>
<evidence type="ECO:0000313" key="2">
    <source>
        <dbReference type="Proteomes" id="UP000556329"/>
    </source>
</evidence>
<reference evidence="1 2" key="1">
    <citation type="submission" date="2020-08" db="EMBL/GenBank/DDBJ databases">
        <title>Genomic Encyclopedia of Type Strains, Phase IV (KMG-IV): sequencing the most valuable type-strain genomes for metagenomic binning, comparative biology and taxonomic classification.</title>
        <authorList>
            <person name="Goeker M."/>
        </authorList>
    </citation>
    <scope>NUCLEOTIDE SEQUENCE [LARGE SCALE GENOMIC DNA]</scope>
    <source>
        <strain evidence="1 2">DSM 100039</strain>
    </source>
</reference>
<accession>A0A841P9K9</accession>
<keyword evidence="2" id="KW-1185">Reference proteome</keyword>
<proteinExistence type="predicted"/>
<dbReference type="Proteomes" id="UP000556329">
    <property type="component" value="Unassembled WGS sequence"/>
</dbReference>
<comment type="caution">
    <text evidence="1">The sequence shown here is derived from an EMBL/GenBank/DDBJ whole genome shotgun (WGS) entry which is preliminary data.</text>
</comment>
<name>A0A841P9K9_9HYPH</name>
<dbReference type="EMBL" id="JACHEF010000004">
    <property type="protein sequence ID" value="MBB6411836.1"/>
    <property type="molecule type" value="Genomic_DNA"/>
</dbReference>